<dbReference type="SUPFAM" id="SSF51126">
    <property type="entry name" value="Pectin lyase-like"/>
    <property type="match status" value="1"/>
</dbReference>
<dbReference type="PANTHER" id="PTHR36453:SF1">
    <property type="entry name" value="RIGHT HANDED BETA HELIX DOMAIN-CONTAINING PROTEIN"/>
    <property type="match status" value="1"/>
</dbReference>
<comment type="caution">
    <text evidence="1">The sequence shown here is derived from an EMBL/GenBank/DDBJ whole genome shotgun (WGS) entry which is preliminary data.</text>
</comment>
<gene>
    <name evidence="1" type="ORF">KOR42_52790</name>
</gene>
<dbReference type="AlphaFoldDB" id="A0A5C5VBG7"/>
<organism evidence="1 2">
    <name type="scientific">Thalassoglobus neptunius</name>
    <dbReference type="NCBI Taxonomy" id="1938619"/>
    <lineage>
        <taxon>Bacteria</taxon>
        <taxon>Pseudomonadati</taxon>
        <taxon>Planctomycetota</taxon>
        <taxon>Planctomycetia</taxon>
        <taxon>Planctomycetales</taxon>
        <taxon>Planctomycetaceae</taxon>
        <taxon>Thalassoglobus</taxon>
    </lineage>
</organism>
<evidence type="ECO:0000313" key="2">
    <source>
        <dbReference type="Proteomes" id="UP000317243"/>
    </source>
</evidence>
<dbReference type="PANTHER" id="PTHR36453">
    <property type="entry name" value="SECRETED PROTEIN-RELATED"/>
    <property type="match status" value="1"/>
</dbReference>
<sequence>MRLVHLGIFTLFMILLGNAFVRSSEAQNASAEQIVEQAEPNTLSDALERISELRKGGTTTPVVLEMQAGVYRLGQTLVIDSELVGDGLTLRGPKENSVTLTGAMELGSKTDLGGGRWSFEIPESAGEIARLRAVLIDGELRPPARFPRTGTLRIAQSLPDRRSGFTVNEGDLPDGIGDDIENSTLILLHDWSSSQLPIASYDASTRTLKTVGPIGCSAAHYAIDHFERQPRYWIEGHPSFAKQPGDWVLNSGSNSILYIAEEGAPLPNVELPLLEQLVVVKGEDEQSVRNLVFEGIRFTGTKFPMPAGGLAGAQATMNEPRNAQGERTTSNRPMLSAAVEVSLASDCKFVGCDFEELGNTGLWLGSRTSNCRVTKCRFDAIGGNGLNLGEDRTRKVEDQSWTNSAPEQVPTRNRVDHCEISHCGNVLPGAVAIWASFQRELLIEENNICIVENISGI</sequence>
<evidence type="ECO:0000313" key="1">
    <source>
        <dbReference type="EMBL" id="TWT35042.1"/>
    </source>
</evidence>
<dbReference type="Proteomes" id="UP000317243">
    <property type="component" value="Unassembled WGS sequence"/>
</dbReference>
<dbReference type="OrthoDB" id="227157at2"/>
<keyword evidence="2" id="KW-1185">Reference proteome</keyword>
<dbReference type="InterPro" id="IPR011050">
    <property type="entry name" value="Pectin_lyase_fold/virulence"/>
</dbReference>
<accession>A0A5C5VBG7</accession>
<reference evidence="1 2" key="1">
    <citation type="submission" date="2019-02" db="EMBL/GenBank/DDBJ databases">
        <title>Deep-cultivation of Planctomycetes and their phenomic and genomic characterization uncovers novel biology.</title>
        <authorList>
            <person name="Wiegand S."/>
            <person name="Jogler M."/>
            <person name="Boedeker C."/>
            <person name="Pinto D."/>
            <person name="Vollmers J."/>
            <person name="Rivas-Marin E."/>
            <person name="Kohn T."/>
            <person name="Peeters S.H."/>
            <person name="Heuer A."/>
            <person name="Rast P."/>
            <person name="Oberbeckmann S."/>
            <person name="Bunk B."/>
            <person name="Jeske O."/>
            <person name="Meyerdierks A."/>
            <person name="Storesund J.E."/>
            <person name="Kallscheuer N."/>
            <person name="Luecker S."/>
            <person name="Lage O.M."/>
            <person name="Pohl T."/>
            <person name="Merkel B.J."/>
            <person name="Hornburger P."/>
            <person name="Mueller R.-W."/>
            <person name="Bruemmer F."/>
            <person name="Labrenz M."/>
            <person name="Spormann A.M."/>
            <person name="Op Den Camp H."/>
            <person name="Overmann J."/>
            <person name="Amann R."/>
            <person name="Jetten M.S.M."/>
            <person name="Mascher T."/>
            <person name="Medema M.H."/>
            <person name="Devos D.P."/>
            <person name="Kaster A.-K."/>
            <person name="Ovreas L."/>
            <person name="Rohde M."/>
            <person name="Galperin M.Y."/>
            <person name="Jogler C."/>
        </authorList>
    </citation>
    <scope>NUCLEOTIDE SEQUENCE [LARGE SCALE GENOMIC DNA]</scope>
    <source>
        <strain evidence="1 2">KOR42</strain>
    </source>
</reference>
<dbReference type="RefSeq" id="WP_146512516.1">
    <property type="nucleotide sequence ID" value="NZ_SIHI01000076.1"/>
</dbReference>
<proteinExistence type="predicted"/>
<dbReference type="InterPro" id="IPR012334">
    <property type="entry name" value="Pectin_lyas_fold"/>
</dbReference>
<protein>
    <recommendedName>
        <fullName evidence="3">Right handed beta helix domain-containing protein</fullName>
    </recommendedName>
</protein>
<evidence type="ECO:0008006" key="3">
    <source>
        <dbReference type="Google" id="ProtNLM"/>
    </source>
</evidence>
<dbReference type="EMBL" id="SIHI01000076">
    <property type="protein sequence ID" value="TWT35042.1"/>
    <property type="molecule type" value="Genomic_DNA"/>
</dbReference>
<name>A0A5C5VBG7_9PLAN</name>
<dbReference type="Gene3D" id="2.160.20.10">
    <property type="entry name" value="Single-stranded right-handed beta-helix, Pectin lyase-like"/>
    <property type="match status" value="1"/>
</dbReference>